<evidence type="ECO:0000313" key="2">
    <source>
        <dbReference type="EnsemblPlants" id="ORUFI03G32060.1"/>
    </source>
</evidence>
<dbReference type="Gramene" id="ORUFI03G32060.1">
    <property type="protein sequence ID" value="ORUFI03G32060.1"/>
    <property type="gene ID" value="ORUFI03G32060"/>
</dbReference>
<reference evidence="3" key="1">
    <citation type="submission" date="2013-06" db="EMBL/GenBank/DDBJ databases">
        <authorList>
            <person name="Zhao Q."/>
        </authorList>
    </citation>
    <scope>NUCLEOTIDE SEQUENCE</scope>
    <source>
        <strain evidence="3">cv. W1943</strain>
    </source>
</reference>
<dbReference type="AlphaFoldDB" id="A0A0E0P009"/>
<feature type="region of interest" description="Disordered" evidence="1">
    <location>
        <begin position="24"/>
        <end position="64"/>
    </location>
</feature>
<dbReference type="EnsemblPlants" id="ORUFI03G32060.1">
    <property type="protein sequence ID" value="ORUFI03G32060.1"/>
    <property type="gene ID" value="ORUFI03G32060"/>
</dbReference>
<organism evidence="2 3">
    <name type="scientific">Oryza rufipogon</name>
    <name type="common">Brownbeard rice</name>
    <name type="synonym">Asian wild rice</name>
    <dbReference type="NCBI Taxonomy" id="4529"/>
    <lineage>
        <taxon>Eukaryota</taxon>
        <taxon>Viridiplantae</taxon>
        <taxon>Streptophyta</taxon>
        <taxon>Embryophyta</taxon>
        <taxon>Tracheophyta</taxon>
        <taxon>Spermatophyta</taxon>
        <taxon>Magnoliopsida</taxon>
        <taxon>Liliopsida</taxon>
        <taxon>Poales</taxon>
        <taxon>Poaceae</taxon>
        <taxon>BOP clade</taxon>
        <taxon>Oryzoideae</taxon>
        <taxon>Oryzeae</taxon>
        <taxon>Oryzinae</taxon>
        <taxon>Oryza</taxon>
    </lineage>
</organism>
<evidence type="ECO:0000256" key="1">
    <source>
        <dbReference type="SAM" id="MobiDB-lite"/>
    </source>
</evidence>
<keyword evidence="3" id="KW-1185">Reference proteome</keyword>
<accession>A0A0E0P009</accession>
<protein>
    <submittedName>
        <fullName evidence="2">Uncharacterized protein</fullName>
    </submittedName>
</protein>
<dbReference type="HOGENOM" id="CLU_1317303_0_0_1"/>
<feature type="compositionally biased region" description="Low complexity" evidence="1">
    <location>
        <begin position="24"/>
        <end position="46"/>
    </location>
</feature>
<sequence length="209" mass="22772">MSKIPNSFTVRVASAGLQVVAAATRGQRAAGRRSGAGQRAAESGAGREVRRRQRRGWRARREVRRSRGCTRRDGLWRRRDEDDGEEEDIAVDERDSLGLPLPVSRLVLLTGTKDPRALTRPDMESTGTKNLFLVPVFNGTGTIVDLGRPTKDGFSTSGTQAMMAAMAAVADEADARDGESATAVVDDGERMRQRRMQWTIVAAMADDDG</sequence>
<feature type="compositionally biased region" description="Basic residues" evidence="1">
    <location>
        <begin position="49"/>
        <end position="64"/>
    </location>
</feature>
<dbReference type="Proteomes" id="UP000008022">
    <property type="component" value="Unassembled WGS sequence"/>
</dbReference>
<proteinExistence type="predicted"/>
<name>A0A0E0P009_ORYRU</name>
<reference evidence="2" key="2">
    <citation type="submission" date="2015-06" db="UniProtKB">
        <authorList>
            <consortium name="EnsemblPlants"/>
        </authorList>
    </citation>
    <scope>IDENTIFICATION</scope>
</reference>
<evidence type="ECO:0000313" key="3">
    <source>
        <dbReference type="Proteomes" id="UP000008022"/>
    </source>
</evidence>